<keyword evidence="4" id="KW-1185">Reference proteome</keyword>
<dbReference type="RefSeq" id="WP_136549185.1">
    <property type="nucleotide sequence ID" value="NZ_CP031093.1"/>
</dbReference>
<dbReference type="Pfam" id="PF00534">
    <property type="entry name" value="Glycos_transf_1"/>
    <property type="match status" value="1"/>
</dbReference>
<dbReference type="InterPro" id="IPR001296">
    <property type="entry name" value="Glyco_trans_1"/>
</dbReference>
<gene>
    <name evidence="3" type="ORF">soil367_11245</name>
</gene>
<dbReference type="KEGG" id="hmi:soil367_11245"/>
<accession>A0A4P7XIU9</accession>
<protein>
    <submittedName>
        <fullName evidence="3">Glycosyltransferase</fullName>
    </submittedName>
</protein>
<feature type="domain" description="Glycosyltransferase subfamily 4-like N-terminal" evidence="2">
    <location>
        <begin position="17"/>
        <end position="177"/>
    </location>
</feature>
<evidence type="ECO:0000313" key="4">
    <source>
        <dbReference type="Proteomes" id="UP000298049"/>
    </source>
</evidence>
<dbReference type="InterPro" id="IPR028098">
    <property type="entry name" value="Glyco_trans_4-like_N"/>
</dbReference>
<dbReference type="CDD" id="cd03807">
    <property type="entry name" value="GT4_WbnK-like"/>
    <property type="match status" value="1"/>
</dbReference>
<dbReference type="OrthoDB" id="9775208at2"/>
<evidence type="ECO:0000259" key="1">
    <source>
        <dbReference type="Pfam" id="PF00534"/>
    </source>
</evidence>
<proteinExistence type="predicted"/>
<dbReference type="GO" id="GO:0016757">
    <property type="term" value="F:glycosyltransferase activity"/>
    <property type="evidence" value="ECO:0007669"/>
    <property type="project" value="InterPro"/>
</dbReference>
<organism evidence="3 4">
    <name type="scientific">Hydrocarboniclastica marina</name>
    <dbReference type="NCBI Taxonomy" id="2259620"/>
    <lineage>
        <taxon>Bacteria</taxon>
        <taxon>Pseudomonadati</taxon>
        <taxon>Pseudomonadota</taxon>
        <taxon>Gammaproteobacteria</taxon>
        <taxon>Alteromonadales</taxon>
        <taxon>Alteromonadaceae</taxon>
        <taxon>Hydrocarboniclastica</taxon>
    </lineage>
</organism>
<reference evidence="3 4" key="1">
    <citation type="submission" date="2018-07" db="EMBL/GenBank/DDBJ databases">
        <title>Marsedoiliclastica nanhaica gen. nov. sp. nov., a novel marine hydrocarbonoclastic bacterium isolated from an in-situ enriched hydrocarbon-degrading consortium in deep-sea sediment.</title>
        <authorList>
            <person name="Dong C."/>
            <person name="Ma T."/>
            <person name="Liu R."/>
            <person name="Shao Z."/>
        </authorList>
    </citation>
    <scope>NUCLEOTIDE SEQUENCE [LARGE SCALE GENOMIC DNA]</scope>
    <source>
        <strain evidence="4">soil36-7</strain>
    </source>
</reference>
<dbReference type="Proteomes" id="UP000298049">
    <property type="component" value="Chromosome"/>
</dbReference>
<dbReference type="AlphaFoldDB" id="A0A4P7XIU9"/>
<dbReference type="EMBL" id="CP031093">
    <property type="protein sequence ID" value="QCF26464.1"/>
    <property type="molecule type" value="Genomic_DNA"/>
</dbReference>
<evidence type="ECO:0000259" key="2">
    <source>
        <dbReference type="Pfam" id="PF13439"/>
    </source>
</evidence>
<name>A0A4P7XIU9_9ALTE</name>
<sequence length="386" mass="42260">MKQVERVLHVITGLGDGGAEGVLARLCLNSRAVRHSVVSLTDEGKYGSMLRESGIKVHCLGMRPGKPSLVSFVRLAALIRNNEPDLVQTWMYHADLFGGLAARFAGVKRVFWGVRHSTLDKNKTKRSTRWVARLCASISSWVPEKIVCCAKKALIVHAELGYAEHKLIVIPNGYDLSQFAPNAEAGYGVRESLGIKRTEFLIGKVGRFDPFKDHDNLLRALALLKKASVDFRCVLVGTGLDIQNATLVKLLDELDLKGKVILAGQRNDIPAVMNALDLHVLASSAEGFPNVLAEAMACGTPCVTTRVGDALDIIGDESLSCSPGDSLGLSELIKHMHYKWAECPKDWAEYESKCVQRIQARFSLASMVSAYENCWRSQSVTSLPDA</sequence>
<feature type="domain" description="Glycosyl transferase family 1" evidence="1">
    <location>
        <begin position="190"/>
        <end position="346"/>
    </location>
</feature>
<keyword evidence="3" id="KW-0808">Transferase</keyword>
<dbReference type="PANTHER" id="PTHR12526">
    <property type="entry name" value="GLYCOSYLTRANSFERASE"/>
    <property type="match status" value="1"/>
</dbReference>
<dbReference type="Gene3D" id="3.40.50.2000">
    <property type="entry name" value="Glycogen Phosphorylase B"/>
    <property type="match status" value="2"/>
</dbReference>
<evidence type="ECO:0000313" key="3">
    <source>
        <dbReference type="EMBL" id="QCF26464.1"/>
    </source>
</evidence>
<dbReference type="GO" id="GO:1901135">
    <property type="term" value="P:carbohydrate derivative metabolic process"/>
    <property type="evidence" value="ECO:0007669"/>
    <property type="project" value="UniProtKB-ARBA"/>
</dbReference>
<dbReference type="SUPFAM" id="SSF53756">
    <property type="entry name" value="UDP-Glycosyltransferase/glycogen phosphorylase"/>
    <property type="match status" value="1"/>
</dbReference>
<dbReference type="Pfam" id="PF13439">
    <property type="entry name" value="Glyco_transf_4"/>
    <property type="match status" value="1"/>
</dbReference>